<feature type="domain" description="RING-type" evidence="3">
    <location>
        <begin position="99"/>
        <end position="140"/>
    </location>
</feature>
<dbReference type="InterPro" id="IPR001841">
    <property type="entry name" value="Znf_RING"/>
</dbReference>
<dbReference type="Pfam" id="PF13639">
    <property type="entry name" value="zf-RING_2"/>
    <property type="match status" value="1"/>
</dbReference>
<dbReference type="PANTHER" id="PTHR45676">
    <property type="entry name" value="RING-H2 FINGER PROTEIN ATL51-RELATED"/>
    <property type="match status" value="1"/>
</dbReference>
<dbReference type="InterPro" id="IPR013083">
    <property type="entry name" value="Znf_RING/FYVE/PHD"/>
</dbReference>
<reference evidence="4 5" key="1">
    <citation type="journal article" date="2020" name="Mol. Biol. Evol.">
        <title>Distinct Expression and Methylation Patterns for Genes with Different Fates following a Single Whole-Genome Duplication in Flowering Plants.</title>
        <authorList>
            <person name="Shi T."/>
            <person name="Rahmani R.S."/>
            <person name="Gugger P.F."/>
            <person name="Wang M."/>
            <person name="Li H."/>
            <person name="Zhang Y."/>
            <person name="Li Z."/>
            <person name="Wang Q."/>
            <person name="Van de Peer Y."/>
            <person name="Marchal K."/>
            <person name="Chen J."/>
        </authorList>
    </citation>
    <scope>NUCLEOTIDE SEQUENCE [LARGE SCALE GENOMIC DNA]</scope>
    <source>
        <tissue evidence="4">Leaf</tissue>
    </source>
</reference>
<proteinExistence type="predicted"/>
<dbReference type="SUPFAM" id="SSF57850">
    <property type="entry name" value="RING/U-box"/>
    <property type="match status" value="1"/>
</dbReference>
<dbReference type="PROSITE" id="PS50089">
    <property type="entry name" value="ZF_RING_2"/>
    <property type="match status" value="1"/>
</dbReference>
<dbReference type="PANTHER" id="PTHR45676:SF41">
    <property type="entry name" value="RING-H2 FINGER PROTEIN ATL66"/>
    <property type="match status" value="1"/>
</dbReference>
<keyword evidence="2" id="KW-0812">Transmembrane</keyword>
<organism evidence="4 5">
    <name type="scientific">Nelumbo nucifera</name>
    <name type="common">Sacred lotus</name>
    <dbReference type="NCBI Taxonomy" id="4432"/>
    <lineage>
        <taxon>Eukaryota</taxon>
        <taxon>Viridiplantae</taxon>
        <taxon>Streptophyta</taxon>
        <taxon>Embryophyta</taxon>
        <taxon>Tracheophyta</taxon>
        <taxon>Spermatophyta</taxon>
        <taxon>Magnoliopsida</taxon>
        <taxon>Proteales</taxon>
        <taxon>Nelumbonaceae</taxon>
        <taxon>Nelumbo</taxon>
    </lineage>
</organism>
<accession>A0A822XZI9</accession>
<dbReference type="SMART" id="SM00184">
    <property type="entry name" value="RING"/>
    <property type="match status" value="1"/>
</dbReference>
<feature type="transmembrane region" description="Helical" evidence="2">
    <location>
        <begin position="15"/>
        <end position="42"/>
    </location>
</feature>
<keyword evidence="5" id="KW-1185">Reference proteome</keyword>
<evidence type="ECO:0000313" key="5">
    <source>
        <dbReference type="Proteomes" id="UP000607653"/>
    </source>
</evidence>
<protein>
    <recommendedName>
        <fullName evidence="3">RING-type domain-containing protein</fullName>
    </recommendedName>
</protein>
<keyword evidence="1" id="KW-0479">Metal-binding</keyword>
<dbReference type="GO" id="GO:0008270">
    <property type="term" value="F:zinc ion binding"/>
    <property type="evidence" value="ECO:0007669"/>
    <property type="project" value="UniProtKB-KW"/>
</dbReference>
<dbReference type="EMBL" id="DUZY01000001">
    <property type="protein sequence ID" value="DAD24631.1"/>
    <property type="molecule type" value="Genomic_DNA"/>
</dbReference>
<name>A0A822XZI9_NELNU</name>
<dbReference type="AlphaFoldDB" id="A0A822XZI9"/>
<evidence type="ECO:0000256" key="2">
    <source>
        <dbReference type="SAM" id="Phobius"/>
    </source>
</evidence>
<comment type="caution">
    <text evidence="4">The sequence shown here is derived from an EMBL/GenBank/DDBJ whole genome shotgun (WGS) entry which is preliminary data.</text>
</comment>
<evidence type="ECO:0000259" key="3">
    <source>
        <dbReference type="PROSITE" id="PS50089"/>
    </source>
</evidence>
<keyword evidence="2" id="KW-0472">Membrane</keyword>
<keyword evidence="2" id="KW-1133">Transmembrane helix</keyword>
<sequence>MLPPLVSASSFHDNFNYMAICSLTLCCSIIFCFVVYTTCSLFRKCMELRMFNDRHRDPLPDPPMSLPVRCNQPLGDGGDSSSADCAICKVDGGDSSSECVICLDALREDVCRVLPGCNHRFHAACIDQWLSRSHSCPVCRLEIPPQPQIHIIVIP</sequence>
<evidence type="ECO:0000313" key="4">
    <source>
        <dbReference type="EMBL" id="DAD24631.1"/>
    </source>
</evidence>
<dbReference type="Gene3D" id="3.30.40.10">
    <property type="entry name" value="Zinc/RING finger domain, C3HC4 (zinc finger)"/>
    <property type="match status" value="1"/>
</dbReference>
<evidence type="ECO:0000256" key="1">
    <source>
        <dbReference type="PROSITE-ProRule" id="PRU00175"/>
    </source>
</evidence>
<dbReference type="Proteomes" id="UP000607653">
    <property type="component" value="Unassembled WGS sequence"/>
</dbReference>
<gene>
    <name evidence="4" type="ORF">HUJ06_026095</name>
</gene>
<keyword evidence="1" id="KW-0862">Zinc</keyword>
<keyword evidence="1" id="KW-0863">Zinc-finger</keyword>